<feature type="transmembrane region" description="Helical" evidence="2">
    <location>
        <begin position="180"/>
        <end position="206"/>
    </location>
</feature>
<dbReference type="Proteomes" id="UP000504637">
    <property type="component" value="Unplaced"/>
</dbReference>
<evidence type="ECO:0000313" key="5">
    <source>
        <dbReference type="RefSeq" id="XP_033455386.1"/>
    </source>
</evidence>
<feature type="transmembrane region" description="Helical" evidence="2">
    <location>
        <begin position="110"/>
        <end position="131"/>
    </location>
</feature>
<keyword evidence="2" id="KW-0812">Transmembrane</keyword>
<feature type="compositionally biased region" description="Low complexity" evidence="1">
    <location>
        <begin position="291"/>
        <end position="313"/>
    </location>
</feature>
<evidence type="ECO:0000313" key="4">
    <source>
        <dbReference type="Proteomes" id="UP000504637"/>
    </source>
</evidence>
<reference evidence="5" key="2">
    <citation type="submission" date="2020-04" db="EMBL/GenBank/DDBJ databases">
        <authorList>
            <consortium name="NCBI Genome Project"/>
        </authorList>
    </citation>
    <scope>NUCLEOTIDE SEQUENCE</scope>
    <source>
        <strain evidence="5">CBS 342.82</strain>
    </source>
</reference>
<evidence type="ECO:0000256" key="2">
    <source>
        <dbReference type="SAM" id="Phobius"/>
    </source>
</evidence>
<evidence type="ECO:0000259" key="3">
    <source>
        <dbReference type="Pfam" id="PF20684"/>
    </source>
</evidence>
<sequence length="423" mass="46297">MGAFLPPQSLRRDLIYGVVEDEHDPSGLVRIVVVLCMIFAWLVMAARIEMRRPLGKLFGLDDWAALFATVLSLAQQIVVMLDLPTSLAKKPDLQAAVLESVGKMTYTSDLLYIITLFAAKIAVATLFLRFVASQREHALVVTLLIAGLVLALPAFILVAAQELPLKPRIESLQSARQAMFRHWTAVELLGIIYEIALISYPIYLSLKCSGKRLTRFRTIFFALLRLPIIALAILRIVSLGLALQDSPAVDIPSQHATTEVIMQVLLTYSVICASLICLAFHPSTLEILPTTTTTSSSTTTTTSTTPCLPSSSLGGDTALPSYDRSPKRPSYFSFRRKKSTPDRPSAMHALQMSLSCDQAWTVTRAERSNYGLLHSSGGGASSKKGSGKDIVVVSTVEVKFEEGTEEMTRGKTKTGLMAEREFD</sequence>
<feature type="transmembrane region" description="Helical" evidence="2">
    <location>
        <begin position="138"/>
        <end position="160"/>
    </location>
</feature>
<dbReference type="Pfam" id="PF20684">
    <property type="entry name" value="Fung_rhodopsin"/>
    <property type="match status" value="1"/>
</dbReference>
<feature type="transmembrane region" description="Helical" evidence="2">
    <location>
        <begin position="218"/>
        <end position="240"/>
    </location>
</feature>
<feature type="transmembrane region" description="Helical" evidence="2">
    <location>
        <begin position="28"/>
        <end position="48"/>
    </location>
</feature>
<dbReference type="AlphaFoldDB" id="A0A6J3LR88"/>
<feature type="region of interest" description="Disordered" evidence="1">
    <location>
        <begin position="291"/>
        <end position="344"/>
    </location>
</feature>
<name>A0A6J3LR88_9PEZI</name>
<feature type="region of interest" description="Disordered" evidence="1">
    <location>
        <begin position="403"/>
        <end position="423"/>
    </location>
</feature>
<reference evidence="5" key="1">
    <citation type="submission" date="2020-01" db="EMBL/GenBank/DDBJ databases">
        <authorList>
            <consortium name="DOE Joint Genome Institute"/>
            <person name="Haridas S."/>
            <person name="Albert R."/>
            <person name="Binder M."/>
            <person name="Bloem J."/>
            <person name="Labutti K."/>
            <person name="Salamov A."/>
            <person name="Andreopoulos B."/>
            <person name="Baker S.E."/>
            <person name="Barry K."/>
            <person name="Bills G."/>
            <person name="Bluhm B.H."/>
            <person name="Cannon C."/>
            <person name="Castanera R."/>
            <person name="Culley D.E."/>
            <person name="Daum C."/>
            <person name="Ezra D."/>
            <person name="Gonzalez J.B."/>
            <person name="Henrissat B."/>
            <person name="Kuo A."/>
            <person name="Liang C."/>
            <person name="Lipzen A."/>
            <person name="Lutzoni F."/>
            <person name="Magnuson J."/>
            <person name="Mondo S."/>
            <person name="Nolan M."/>
            <person name="Ohm R."/>
            <person name="Pangilinan J."/>
            <person name="Park H.-J."/>
            <person name="Ramirez L."/>
            <person name="Alfaro M."/>
            <person name="Sun H."/>
            <person name="Tritt A."/>
            <person name="Yoshinaga Y."/>
            <person name="Zwiers L.-H."/>
            <person name="Turgeon B.G."/>
            <person name="Goodwin S.B."/>
            <person name="Spatafora J.W."/>
            <person name="Crous P.W."/>
            <person name="Grigoriev I.V."/>
        </authorList>
    </citation>
    <scope>NUCLEOTIDE SEQUENCE</scope>
    <source>
        <strain evidence="5">CBS 342.82</strain>
    </source>
</reference>
<protein>
    <recommendedName>
        <fullName evidence="3">Rhodopsin domain-containing protein</fullName>
    </recommendedName>
</protein>
<evidence type="ECO:0000256" key="1">
    <source>
        <dbReference type="SAM" id="MobiDB-lite"/>
    </source>
</evidence>
<feature type="transmembrane region" description="Helical" evidence="2">
    <location>
        <begin position="260"/>
        <end position="280"/>
    </location>
</feature>
<keyword evidence="2" id="KW-1133">Transmembrane helix</keyword>
<feature type="transmembrane region" description="Helical" evidence="2">
    <location>
        <begin position="60"/>
        <end position="81"/>
    </location>
</feature>
<dbReference type="PANTHER" id="PTHR39614:SF2">
    <property type="entry name" value="INTEGRAL MEMBRANE PROTEIN"/>
    <property type="match status" value="1"/>
</dbReference>
<accession>A0A6J3LR88</accession>
<dbReference type="PANTHER" id="PTHR39614">
    <property type="entry name" value="INTEGRAL MEMBRANE PROTEIN"/>
    <property type="match status" value="1"/>
</dbReference>
<keyword evidence="2" id="KW-0472">Membrane</keyword>
<proteinExistence type="predicted"/>
<dbReference type="GeneID" id="54365888"/>
<dbReference type="OrthoDB" id="3918601at2759"/>
<gene>
    <name evidence="5" type="ORF">K489DRAFT_413822</name>
</gene>
<organism evidence="5">
    <name type="scientific">Dissoconium aciculare CBS 342.82</name>
    <dbReference type="NCBI Taxonomy" id="1314786"/>
    <lineage>
        <taxon>Eukaryota</taxon>
        <taxon>Fungi</taxon>
        <taxon>Dikarya</taxon>
        <taxon>Ascomycota</taxon>
        <taxon>Pezizomycotina</taxon>
        <taxon>Dothideomycetes</taxon>
        <taxon>Dothideomycetidae</taxon>
        <taxon>Mycosphaerellales</taxon>
        <taxon>Dissoconiaceae</taxon>
        <taxon>Dissoconium</taxon>
    </lineage>
</organism>
<reference evidence="5" key="3">
    <citation type="submission" date="2025-08" db="UniProtKB">
        <authorList>
            <consortium name="RefSeq"/>
        </authorList>
    </citation>
    <scope>IDENTIFICATION</scope>
    <source>
        <strain evidence="5">CBS 342.82</strain>
    </source>
</reference>
<feature type="domain" description="Rhodopsin" evidence="3">
    <location>
        <begin position="47"/>
        <end position="278"/>
    </location>
</feature>
<dbReference type="RefSeq" id="XP_033455386.1">
    <property type="nucleotide sequence ID" value="XM_033608089.1"/>
</dbReference>
<keyword evidence="4" id="KW-1185">Reference proteome</keyword>
<dbReference type="InterPro" id="IPR049326">
    <property type="entry name" value="Rhodopsin_dom_fungi"/>
</dbReference>